<feature type="chain" id="PRO_5007294382" evidence="1">
    <location>
        <begin position="21"/>
        <end position="91"/>
    </location>
</feature>
<evidence type="ECO:0000313" key="2">
    <source>
        <dbReference type="EMBL" id="KXN69485.1"/>
    </source>
</evidence>
<reference evidence="2 3" key="1">
    <citation type="journal article" date="2015" name="Genome Biol. Evol.">
        <title>Phylogenomic analyses indicate that early fungi evolved digesting cell walls of algal ancestors of land plants.</title>
        <authorList>
            <person name="Chang Y."/>
            <person name="Wang S."/>
            <person name="Sekimoto S."/>
            <person name="Aerts A.L."/>
            <person name="Choi C."/>
            <person name="Clum A."/>
            <person name="LaButti K.M."/>
            <person name="Lindquist E.A."/>
            <person name="Yee Ngan C."/>
            <person name="Ohm R.A."/>
            <person name="Salamov A.A."/>
            <person name="Grigoriev I.V."/>
            <person name="Spatafora J.W."/>
            <person name="Berbee M.L."/>
        </authorList>
    </citation>
    <scope>NUCLEOTIDE SEQUENCE [LARGE SCALE GENOMIC DNA]</scope>
    <source>
        <strain evidence="2 3">NRRL 28638</strain>
    </source>
</reference>
<keyword evidence="1" id="KW-0732">Signal</keyword>
<evidence type="ECO:0000256" key="1">
    <source>
        <dbReference type="SAM" id="SignalP"/>
    </source>
</evidence>
<proteinExistence type="predicted"/>
<keyword evidence="3" id="KW-1185">Reference proteome</keyword>
<sequence length="91" mass="9813">MKLTLSFQFIIYFLTLGLIAQQLQQAQFQDQFQGQSLYAPMQAPYAQQAVGYAEGGGFGDILSSVIPLVGKMAEVGIPLLVKLIGSFAVTP</sequence>
<name>A0A137P379_CONC2</name>
<dbReference type="Proteomes" id="UP000070444">
    <property type="component" value="Unassembled WGS sequence"/>
</dbReference>
<organism evidence="2 3">
    <name type="scientific">Conidiobolus coronatus (strain ATCC 28846 / CBS 209.66 / NRRL 28638)</name>
    <name type="common">Delacroixia coronata</name>
    <dbReference type="NCBI Taxonomy" id="796925"/>
    <lineage>
        <taxon>Eukaryota</taxon>
        <taxon>Fungi</taxon>
        <taxon>Fungi incertae sedis</taxon>
        <taxon>Zoopagomycota</taxon>
        <taxon>Entomophthoromycotina</taxon>
        <taxon>Entomophthoromycetes</taxon>
        <taxon>Entomophthorales</taxon>
        <taxon>Ancylistaceae</taxon>
        <taxon>Conidiobolus</taxon>
    </lineage>
</organism>
<accession>A0A137P379</accession>
<feature type="signal peptide" evidence="1">
    <location>
        <begin position="1"/>
        <end position="20"/>
    </location>
</feature>
<gene>
    <name evidence="2" type="ORF">CONCODRAFT_8053</name>
</gene>
<evidence type="ECO:0000313" key="3">
    <source>
        <dbReference type="Proteomes" id="UP000070444"/>
    </source>
</evidence>
<dbReference type="EMBL" id="KQ964532">
    <property type="protein sequence ID" value="KXN69485.1"/>
    <property type="molecule type" value="Genomic_DNA"/>
</dbReference>
<dbReference type="AlphaFoldDB" id="A0A137P379"/>
<protein>
    <submittedName>
        <fullName evidence="2">Uncharacterized protein</fullName>
    </submittedName>
</protein>